<keyword evidence="7" id="KW-1185">Reference proteome</keyword>
<name>A0A2N6UCL5_9LACT</name>
<evidence type="ECO:0000256" key="4">
    <source>
        <dbReference type="PIRSR" id="PIRSR006806-1"/>
    </source>
</evidence>
<feature type="binding site" evidence="4">
    <location>
        <begin position="153"/>
        <end position="161"/>
    </location>
    <ligand>
        <name>ATP</name>
        <dbReference type="ChEBI" id="CHEBI:30616"/>
    </ligand>
</feature>
<comment type="catalytic activity">
    <reaction evidence="5">
        <text>(6S)-5-formyl-5,6,7,8-tetrahydrofolate + ATP = (6R)-5,10-methenyltetrahydrofolate + ADP + phosphate</text>
        <dbReference type="Rhea" id="RHEA:10488"/>
        <dbReference type="ChEBI" id="CHEBI:30616"/>
        <dbReference type="ChEBI" id="CHEBI:43474"/>
        <dbReference type="ChEBI" id="CHEBI:57455"/>
        <dbReference type="ChEBI" id="CHEBI:57457"/>
        <dbReference type="ChEBI" id="CHEBI:456216"/>
        <dbReference type="EC" id="6.3.3.2"/>
    </reaction>
</comment>
<dbReference type="Proteomes" id="UP000235701">
    <property type="component" value="Unassembled WGS sequence"/>
</dbReference>
<dbReference type="InterPro" id="IPR024185">
    <property type="entry name" value="FTHF_cligase-like_sf"/>
</dbReference>
<evidence type="ECO:0000313" key="6">
    <source>
        <dbReference type="EMBL" id="PMC79334.1"/>
    </source>
</evidence>
<dbReference type="Pfam" id="PF01812">
    <property type="entry name" value="5-FTHF_cyc-lig"/>
    <property type="match status" value="1"/>
</dbReference>
<dbReference type="InterPro" id="IPR002698">
    <property type="entry name" value="FTHF_cligase"/>
</dbReference>
<sequence>MARSILYLVGRRAMWIEDTKELLDKSIIRDRIFKYWRELTDAERIGLQADIYAQLFTNETFIQARTIATTIAHTGEIDTKPIIDYALTIGKDIYVPKTYPKRQMAFAKYQGMDVLEKTKFGIYEPTADAEFIDKATIDLMIVPGLFFRPDGYRVGHGGGFYDIFLADYPGNKISLAFPGMVSDRVTFEIDDFDIPVDEIIVGYI</sequence>
<dbReference type="SUPFAM" id="SSF100950">
    <property type="entry name" value="NagB/RpiA/CoA transferase-like"/>
    <property type="match status" value="1"/>
</dbReference>
<evidence type="ECO:0000256" key="2">
    <source>
        <dbReference type="ARBA" id="ARBA00022741"/>
    </source>
</evidence>
<dbReference type="InterPro" id="IPR037171">
    <property type="entry name" value="NagB/RpiA_transferase-like"/>
</dbReference>
<dbReference type="Gene3D" id="3.40.50.10420">
    <property type="entry name" value="NagB/RpiA/CoA transferase-like"/>
    <property type="match status" value="1"/>
</dbReference>
<keyword evidence="5" id="KW-0479">Metal-binding</keyword>
<evidence type="ECO:0000256" key="3">
    <source>
        <dbReference type="ARBA" id="ARBA00022840"/>
    </source>
</evidence>
<dbReference type="GO" id="GO:0030272">
    <property type="term" value="F:5-formyltetrahydrofolate cyclo-ligase activity"/>
    <property type="evidence" value="ECO:0007669"/>
    <property type="project" value="UniProtKB-EC"/>
</dbReference>
<reference evidence="6 7" key="1">
    <citation type="submission" date="2017-09" db="EMBL/GenBank/DDBJ databases">
        <title>Bacterial strain isolated from the female urinary microbiota.</title>
        <authorList>
            <person name="Thomas-White K."/>
            <person name="Kumar N."/>
            <person name="Forster S."/>
            <person name="Putonti C."/>
            <person name="Lawley T."/>
            <person name="Wolfe A.J."/>
        </authorList>
    </citation>
    <scope>NUCLEOTIDE SEQUENCE [LARGE SCALE GENOMIC DNA]</scope>
    <source>
        <strain evidence="6 7">UMB0240</strain>
    </source>
</reference>
<dbReference type="EC" id="6.3.3.2" evidence="5"/>
<dbReference type="OrthoDB" id="9801938at2"/>
<proteinExistence type="inferred from homology"/>
<feature type="binding site" evidence="4">
    <location>
        <begin position="25"/>
        <end position="29"/>
    </location>
    <ligand>
        <name>ATP</name>
        <dbReference type="ChEBI" id="CHEBI:30616"/>
    </ligand>
</feature>
<dbReference type="NCBIfam" id="TIGR02727">
    <property type="entry name" value="MTHFS_bact"/>
    <property type="match status" value="1"/>
</dbReference>
<comment type="similarity">
    <text evidence="1 5">Belongs to the 5-formyltetrahydrofolate cyclo-ligase family.</text>
</comment>
<organism evidence="6 7">
    <name type="scientific">Aerococcus viridans</name>
    <dbReference type="NCBI Taxonomy" id="1377"/>
    <lineage>
        <taxon>Bacteria</taxon>
        <taxon>Bacillati</taxon>
        <taxon>Bacillota</taxon>
        <taxon>Bacilli</taxon>
        <taxon>Lactobacillales</taxon>
        <taxon>Aerococcaceae</taxon>
        <taxon>Aerococcus</taxon>
    </lineage>
</organism>
<dbReference type="GO" id="GO:0005524">
    <property type="term" value="F:ATP binding"/>
    <property type="evidence" value="ECO:0007669"/>
    <property type="project" value="UniProtKB-KW"/>
</dbReference>
<dbReference type="EMBL" id="PNHQ01000018">
    <property type="protein sequence ID" value="PMC79334.1"/>
    <property type="molecule type" value="Genomic_DNA"/>
</dbReference>
<keyword evidence="5" id="KW-0460">Magnesium</keyword>
<dbReference type="GO" id="GO:0009396">
    <property type="term" value="P:folic acid-containing compound biosynthetic process"/>
    <property type="evidence" value="ECO:0007669"/>
    <property type="project" value="TreeGrafter"/>
</dbReference>
<dbReference type="PANTHER" id="PTHR23407:SF1">
    <property type="entry name" value="5-FORMYLTETRAHYDROFOLATE CYCLO-LIGASE"/>
    <property type="match status" value="1"/>
</dbReference>
<dbReference type="PIRSF" id="PIRSF006806">
    <property type="entry name" value="FTHF_cligase"/>
    <property type="match status" value="1"/>
</dbReference>
<comment type="cofactor">
    <cofactor evidence="5">
        <name>Mg(2+)</name>
        <dbReference type="ChEBI" id="CHEBI:18420"/>
    </cofactor>
</comment>
<keyword evidence="3 4" id="KW-0067">ATP-binding</keyword>
<keyword evidence="6" id="KW-0436">Ligase</keyword>
<evidence type="ECO:0000256" key="1">
    <source>
        <dbReference type="ARBA" id="ARBA00010638"/>
    </source>
</evidence>
<evidence type="ECO:0000256" key="5">
    <source>
        <dbReference type="RuleBase" id="RU361279"/>
    </source>
</evidence>
<feature type="binding site" evidence="4">
    <location>
        <position position="71"/>
    </location>
    <ligand>
        <name>substrate</name>
    </ligand>
</feature>
<accession>A0A2N6UCL5</accession>
<dbReference type="PANTHER" id="PTHR23407">
    <property type="entry name" value="ATPASE INHIBITOR/5-FORMYLTETRAHYDROFOLATE CYCLO-LIGASE"/>
    <property type="match status" value="1"/>
</dbReference>
<dbReference type="GO" id="GO:0046872">
    <property type="term" value="F:metal ion binding"/>
    <property type="evidence" value="ECO:0007669"/>
    <property type="project" value="UniProtKB-KW"/>
</dbReference>
<feature type="binding site" evidence="4">
    <location>
        <position position="76"/>
    </location>
    <ligand>
        <name>substrate</name>
    </ligand>
</feature>
<dbReference type="AlphaFoldDB" id="A0A2N6UCL5"/>
<dbReference type="GO" id="GO:0035999">
    <property type="term" value="P:tetrahydrofolate interconversion"/>
    <property type="evidence" value="ECO:0007669"/>
    <property type="project" value="TreeGrafter"/>
</dbReference>
<gene>
    <name evidence="6" type="ORF">CJ191_07360</name>
</gene>
<evidence type="ECO:0000313" key="7">
    <source>
        <dbReference type="Proteomes" id="UP000235701"/>
    </source>
</evidence>
<comment type="caution">
    <text evidence="6">The sequence shown here is derived from an EMBL/GenBank/DDBJ whole genome shotgun (WGS) entry which is preliminary data.</text>
</comment>
<keyword evidence="2 4" id="KW-0547">Nucleotide-binding</keyword>
<protein>
    <recommendedName>
        <fullName evidence="5">5-formyltetrahydrofolate cyclo-ligase</fullName>
        <ecNumber evidence="5">6.3.3.2</ecNumber>
    </recommendedName>
</protein>